<protein>
    <submittedName>
        <fullName evidence="1">Uncharacterized protein</fullName>
    </submittedName>
</protein>
<gene>
    <name evidence="1" type="ORF">NCTC12112_03040</name>
</gene>
<evidence type="ECO:0000313" key="1">
    <source>
        <dbReference type="EMBL" id="SQJ15588.1"/>
    </source>
</evidence>
<proteinExistence type="predicted"/>
<dbReference type="Proteomes" id="UP000249008">
    <property type="component" value="Chromosome 1"/>
</dbReference>
<dbReference type="EMBL" id="LS483487">
    <property type="protein sequence ID" value="SQJ15588.1"/>
    <property type="molecule type" value="Genomic_DNA"/>
</dbReference>
<sequence>MECNVKCGNTHVAECTCPKDCPNHGKCCDCVMHHKNDIGNLPFCLRPKE</sequence>
<evidence type="ECO:0000313" key="2">
    <source>
        <dbReference type="Proteomes" id="UP000249008"/>
    </source>
</evidence>
<dbReference type="AlphaFoldDB" id="A0AAX2JEN9"/>
<reference evidence="1 2" key="1">
    <citation type="submission" date="2018-06" db="EMBL/GenBank/DDBJ databases">
        <authorList>
            <consortium name="Pathogen Informatics"/>
            <person name="Doyle S."/>
        </authorList>
    </citation>
    <scope>NUCLEOTIDE SEQUENCE [LARGE SCALE GENOMIC DNA]</scope>
    <source>
        <strain evidence="1 2">NCTC12112</strain>
    </source>
</reference>
<dbReference type="RefSeq" id="WP_005979835.1">
    <property type="nucleotide sequence ID" value="NZ_BAABXY010000001.1"/>
</dbReference>
<organism evidence="1 2">
    <name type="scientific">Fusobacterium ulcerans</name>
    <dbReference type="NCBI Taxonomy" id="861"/>
    <lineage>
        <taxon>Bacteria</taxon>
        <taxon>Fusobacteriati</taxon>
        <taxon>Fusobacteriota</taxon>
        <taxon>Fusobacteriia</taxon>
        <taxon>Fusobacteriales</taxon>
        <taxon>Fusobacteriaceae</taxon>
        <taxon>Fusobacterium</taxon>
    </lineage>
</organism>
<name>A0AAX2JEN9_9FUSO</name>
<accession>A0AAX2JEN9</accession>
<dbReference type="GeneID" id="78456424"/>